<keyword evidence="11" id="KW-1185">Reference proteome</keyword>
<dbReference type="RefSeq" id="WP_343917897.1">
    <property type="nucleotide sequence ID" value="NZ_BAAAJT010000002.1"/>
</dbReference>
<comment type="caution">
    <text evidence="10">The sequence shown here is derived from an EMBL/GenBank/DDBJ whole genome shotgun (WGS) entry which is preliminary data.</text>
</comment>
<dbReference type="EMBL" id="JBHUGD010000003">
    <property type="protein sequence ID" value="MFD1947108.1"/>
    <property type="molecule type" value="Genomic_DNA"/>
</dbReference>
<sequence>MSATLTPPRTSPEPDTPTPVAPRRSLPRVVWAGVVVAVWIVVWVFTRGQNTLARPTRERTDLMDSFTGFRNDVIASRDTNPLIQFTYALGEWFVSVVDFFQRMLAEPNLPRPVPEIGWLGVTAIAAWIALAIAGWRISLLVAASFVSFGLFGYWSDSIDLLIVTFVAVAVSVVIGMPVAIWIASSRRAERPVTVVLDLMQTMPTFVYLLPIVLFFGIGASAAVVSTLIYAMPPLIRIAGHGIRTVSPTTIEATDSAGQTFWQRLRKVQLPMARPTIVVGLNQTIMAALAMATLAAYVNGPGLGKPVLNALVRVDIGGAFVPGALIVVMAIMLDRTTTAASQRGELIARGGGGSARQRRIVLGVAGVVTIVAVWLSRYSFWAAEFPATETGRAVADAVNTGADWVVATFGTLTEALKDAVTIGLLNPLEALLAQSPWWLSALAILALAFVFGRLRALLPTVVCLAGIRFFDLWNHAMQTLSMTLVATMLVMVLALVFGVWMARSPRADVAIRPFLDAGQTIPPFVYLIPVLALFGPSKFTAITAAIIYAAPAAIKLLADGVKAVSPTTLEASRASGATSWQEILKVQLPMARGSIVLAANQGLLFVLAMVVIGGLVGAGALGYDVVLGFSRSEEWGRGAVAGITIVLLGIMIDRIARASADYKAT</sequence>
<dbReference type="Gene3D" id="1.10.3720.10">
    <property type="entry name" value="MetI-like"/>
    <property type="match status" value="2"/>
</dbReference>
<feature type="transmembrane region" description="Helical" evidence="7">
    <location>
        <begin position="160"/>
        <end position="184"/>
    </location>
</feature>
<evidence type="ECO:0000256" key="1">
    <source>
        <dbReference type="ARBA" id="ARBA00004141"/>
    </source>
</evidence>
<organism evidence="10 11">
    <name type="scientific">Nocardioides aestuarii</name>
    <dbReference type="NCBI Taxonomy" id="252231"/>
    <lineage>
        <taxon>Bacteria</taxon>
        <taxon>Bacillati</taxon>
        <taxon>Actinomycetota</taxon>
        <taxon>Actinomycetes</taxon>
        <taxon>Propionibacteriales</taxon>
        <taxon>Nocardioidaceae</taxon>
        <taxon>Nocardioides</taxon>
    </lineage>
</organism>
<feature type="transmembrane region" description="Helical" evidence="7">
    <location>
        <begin position="309"/>
        <end position="332"/>
    </location>
</feature>
<feature type="transmembrane region" description="Helical" evidence="7">
    <location>
        <begin position="522"/>
        <end position="547"/>
    </location>
</feature>
<evidence type="ECO:0000256" key="4">
    <source>
        <dbReference type="ARBA" id="ARBA00022692"/>
    </source>
</evidence>
<protein>
    <submittedName>
        <fullName evidence="10">ABC transporter permease</fullName>
    </submittedName>
</protein>
<accession>A0ABW4TNP5</accession>
<evidence type="ECO:0000256" key="8">
    <source>
        <dbReference type="SAM" id="MobiDB-lite"/>
    </source>
</evidence>
<feature type="region of interest" description="Disordered" evidence="8">
    <location>
        <begin position="1"/>
        <end position="22"/>
    </location>
</feature>
<keyword evidence="3" id="KW-1003">Cell membrane</keyword>
<feature type="domain" description="ABC transmembrane type-1" evidence="9">
    <location>
        <begin position="475"/>
        <end position="655"/>
    </location>
</feature>
<feature type="compositionally biased region" description="Pro residues" evidence="8">
    <location>
        <begin position="9"/>
        <end position="20"/>
    </location>
</feature>
<evidence type="ECO:0000259" key="9">
    <source>
        <dbReference type="PROSITE" id="PS50928"/>
    </source>
</evidence>
<gene>
    <name evidence="10" type="ORF">ACFSDE_09915</name>
</gene>
<feature type="transmembrane region" description="Helical" evidence="7">
    <location>
        <begin position="481"/>
        <end position="502"/>
    </location>
</feature>
<feature type="transmembrane region" description="Helical" evidence="7">
    <location>
        <begin position="29"/>
        <end position="46"/>
    </location>
</feature>
<evidence type="ECO:0000313" key="11">
    <source>
        <dbReference type="Proteomes" id="UP001597351"/>
    </source>
</evidence>
<dbReference type="SUPFAM" id="SSF161098">
    <property type="entry name" value="MetI-like"/>
    <property type="match status" value="2"/>
</dbReference>
<dbReference type="InterPro" id="IPR000515">
    <property type="entry name" value="MetI-like"/>
</dbReference>
<evidence type="ECO:0000256" key="2">
    <source>
        <dbReference type="ARBA" id="ARBA00022448"/>
    </source>
</evidence>
<evidence type="ECO:0000256" key="5">
    <source>
        <dbReference type="ARBA" id="ARBA00022989"/>
    </source>
</evidence>
<dbReference type="PANTHER" id="PTHR47737:SF1">
    <property type="entry name" value="GLYCINE BETAINE_PROLINE BETAINE TRANSPORT SYSTEM PERMEASE PROTEIN PROW"/>
    <property type="match status" value="1"/>
</dbReference>
<dbReference type="Pfam" id="PF00528">
    <property type="entry name" value="BPD_transp_1"/>
    <property type="match status" value="2"/>
</dbReference>
<evidence type="ECO:0000256" key="7">
    <source>
        <dbReference type="RuleBase" id="RU363032"/>
    </source>
</evidence>
<reference evidence="11" key="1">
    <citation type="journal article" date="2019" name="Int. J. Syst. Evol. Microbiol.">
        <title>The Global Catalogue of Microorganisms (GCM) 10K type strain sequencing project: providing services to taxonomists for standard genome sequencing and annotation.</title>
        <authorList>
            <consortium name="The Broad Institute Genomics Platform"/>
            <consortium name="The Broad Institute Genome Sequencing Center for Infectious Disease"/>
            <person name="Wu L."/>
            <person name="Ma J."/>
        </authorList>
    </citation>
    <scope>NUCLEOTIDE SEQUENCE [LARGE SCALE GENOMIC DNA]</scope>
    <source>
        <strain evidence="11">CGMCC 1.12477</strain>
    </source>
</reference>
<feature type="transmembrane region" description="Helical" evidence="7">
    <location>
        <begin position="204"/>
        <end position="230"/>
    </location>
</feature>
<evidence type="ECO:0000256" key="3">
    <source>
        <dbReference type="ARBA" id="ARBA00022475"/>
    </source>
</evidence>
<dbReference type="CDD" id="cd06261">
    <property type="entry name" value="TM_PBP2"/>
    <property type="match status" value="2"/>
</dbReference>
<feature type="transmembrane region" description="Helical" evidence="7">
    <location>
        <begin position="436"/>
        <end position="469"/>
    </location>
</feature>
<feature type="transmembrane region" description="Helical" evidence="7">
    <location>
        <begin position="124"/>
        <end position="153"/>
    </location>
</feature>
<feature type="transmembrane region" description="Helical" evidence="7">
    <location>
        <begin position="601"/>
        <end position="622"/>
    </location>
</feature>
<keyword evidence="4 7" id="KW-0812">Transmembrane</keyword>
<feature type="domain" description="ABC transmembrane type-1" evidence="9">
    <location>
        <begin position="157"/>
        <end position="336"/>
    </location>
</feature>
<comment type="subcellular location">
    <subcellularLocation>
        <location evidence="7">Cell membrane</location>
        <topology evidence="7">Multi-pass membrane protein</topology>
    </subcellularLocation>
    <subcellularLocation>
        <location evidence="1">Membrane</location>
        <topology evidence="1">Multi-pass membrane protein</topology>
    </subcellularLocation>
</comment>
<feature type="transmembrane region" description="Helical" evidence="7">
    <location>
        <begin position="359"/>
        <end position="379"/>
    </location>
</feature>
<dbReference type="Proteomes" id="UP001597351">
    <property type="component" value="Unassembled WGS sequence"/>
</dbReference>
<feature type="transmembrane region" description="Helical" evidence="7">
    <location>
        <begin position="275"/>
        <end position="297"/>
    </location>
</feature>
<proteinExistence type="inferred from homology"/>
<dbReference type="PROSITE" id="PS50928">
    <property type="entry name" value="ABC_TM1"/>
    <property type="match status" value="2"/>
</dbReference>
<feature type="transmembrane region" description="Helical" evidence="7">
    <location>
        <begin position="634"/>
        <end position="655"/>
    </location>
</feature>
<keyword evidence="6 7" id="KW-0472">Membrane</keyword>
<dbReference type="InterPro" id="IPR035906">
    <property type="entry name" value="MetI-like_sf"/>
</dbReference>
<evidence type="ECO:0000256" key="6">
    <source>
        <dbReference type="ARBA" id="ARBA00023136"/>
    </source>
</evidence>
<keyword evidence="5 7" id="KW-1133">Transmembrane helix</keyword>
<evidence type="ECO:0000313" key="10">
    <source>
        <dbReference type="EMBL" id="MFD1947108.1"/>
    </source>
</evidence>
<keyword evidence="2 7" id="KW-0813">Transport</keyword>
<dbReference type="PANTHER" id="PTHR47737">
    <property type="entry name" value="GLYCINE BETAINE/PROLINE BETAINE TRANSPORT SYSTEM PERMEASE PROTEIN PROW"/>
    <property type="match status" value="1"/>
</dbReference>
<comment type="similarity">
    <text evidence="7">Belongs to the binding-protein-dependent transport system permease family.</text>
</comment>
<name>A0ABW4TNP5_9ACTN</name>